<organism evidence="2 3">
    <name type="scientific">Letharia lupina</name>
    <dbReference type="NCBI Taxonomy" id="560253"/>
    <lineage>
        <taxon>Eukaryota</taxon>
        <taxon>Fungi</taxon>
        <taxon>Dikarya</taxon>
        <taxon>Ascomycota</taxon>
        <taxon>Pezizomycotina</taxon>
        <taxon>Lecanoromycetes</taxon>
        <taxon>OSLEUM clade</taxon>
        <taxon>Lecanoromycetidae</taxon>
        <taxon>Lecanorales</taxon>
        <taxon>Lecanorineae</taxon>
        <taxon>Parmeliaceae</taxon>
        <taxon>Letharia</taxon>
    </lineage>
</organism>
<feature type="compositionally biased region" description="Polar residues" evidence="1">
    <location>
        <begin position="166"/>
        <end position="179"/>
    </location>
</feature>
<dbReference type="RefSeq" id="XP_037146905.1">
    <property type="nucleotide sequence ID" value="XM_037297704.1"/>
</dbReference>
<name>A0A8H6C4F9_9LECA</name>
<evidence type="ECO:0000313" key="2">
    <source>
        <dbReference type="EMBL" id="KAF6217470.1"/>
    </source>
</evidence>
<dbReference type="Proteomes" id="UP000593566">
    <property type="component" value="Unassembled WGS sequence"/>
</dbReference>
<protein>
    <submittedName>
        <fullName evidence="2">Uncharacterized protein</fullName>
    </submittedName>
</protein>
<feature type="region of interest" description="Disordered" evidence="1">
    <location>
        <begin position="111"/>
        <end position="145"/>
    </location>
</feature>
<evidence type="ECO:0000313" key="3">
    <source>
        <dbReference type="Proteomes" id="UP000593566"/>
    </source>
</evidence>
<keyword evidence="3" id="KW-1185">Reference proteome</keyword>
<reference evidence="2 3" key="1">
    <citation type="journal article" date="2020" name="Genomics">
        <title>Complete, high-quality genomes from long-read metagenomic sequencing of two wolf lichen thalli reveals enigmatic genome architecture.</title>
        <authorList>
            <person name="McKenzie S.K."/>
            <person name="Walston R.F."/>
            <person name="Allen J.L."/>
        </authorList>
    </citation>
    <scope>NUCLEOTIDE SEQUENCE [LARGE SCALE GENOMIC DNA]</scope>
    <source>
        <strain evidence="2">WasteWater1</strain>
    </source>
</reference>
<evidence type="ECO:0000256" key="1">
    <source>
        <dbReference type="SAM" id="MobiDB-lite"/>
    </source>
</evidence>
<sequence length="229" mass="25570">MFHQRASIVRTAVEVAEAWDEDLVAALTDIGGWKRKFDFGQWHTPNDASSRISGKGEKRVATVTLKYSPVDDLFNTSLKVSNLTQKRRIHQPDTISRQAGYPAYTSYAKAIQAQQAPRTPKDPLRTPLPKAQTPESFRRSTSSRRRGEALYRLEVFRPGYLRTSSSQMPGDVISTSSPKNDARDRVGSVGIGDSICTCEQKKKGKANRTSSLPLDGRLVLRYQGRCALR</sequence>
<dbReference type="EMBL" id="JACCJB010000027">
    <property type="protein sequence ID" value="KAF6217470.1"/>
    <property type="molecule type" value="Genomic_DNA"/>
</dbReference>
<dbReference type="AlphaFoldDB" id="A0A8H6C4F9"/>
<gene>
    <name evidence="2" type="ORF">HO133_006808</name>
</gene>
<accession>A0A8H6C4F9</accession>
<proteinExistence type="predicted"/>
<dbReference type="GeneID" id="59335208"/>
<comment type="caution">
    <text evidence="2">The sequence shown here is derived from an EMBL/GenBank/DDBJ whole genome shotgun (WGS) entry which is preliminary data.</text>
</comment>
<feature type="region of interest" description="Disordered" evidence="1">
    <location>
        <begin position="166"/>
        <end position="186"/>
    </location>
</feature>